<keyword evidence="2" id="KW-1185">Reference proteome</keyword>
<dbReference type="EMBL" id="JBHRVU010000005">
    <property type="protein sequence ID" value="MFC3443693.1"/>
    <property type="molecule type" value="Genomic_DNA"/>
</dbReference>
<gene>
    <name evidence="1" type="ORF">ACFOKF_21270</name>
</gene>
<protein>
    <submittedName>
        <fullName evidence="1">Uncharacterized protein</fullName>
    </submittedName>
</protein>
<reference evidence="2" key="1">
    <citation type="journal article" date="2019" name="Int. J. Syst. Evol. Microbiol.">
        <title>The Global Catalogue of Microorganisms (GCM) 10K type strain sequencing project: providing services to taxonomists for standard genome sequencing and annotation.</title>
        <authorList>
            <consortium name="The Broad Institute Genomics Platform"/>
            <consortium name="The Broad Institute Genome Sequencing Center for Infectious Disease"/>
            <person name="Wu L."/>
            <person name="Ma J."/>
        </authorList>
    </citation>
    <scope>NUCLEOTIDE SEQUENCE [LARGE SCALE GENOMIC DNA]</scope>
    <source>
        <strain evidence="2">CCM 7491</strain>
    </source>
</reference>
<proteinExistence type="predicted"/>
<dbReference type="RefSeq" id="WP_380798543.1">
    <property type="nucleotide sequence ID" value="NZ_JBHRVU010000005.1"/>
</dbReference>
<accession>A0ABV7NKI0</accession>
<organism evidence="1 2">
    <name type="scientific">Sphingobium rhizovicinum</name>
    <dbReference type="NCBI Taxonomy" id="432308"/>
    <lineage>
        <taxon>Bacteria</taxon>
        <taxon>Pseudomonadati</taxon>
        <taxon>Pseudomonadota</taxon>
        <taxon>Alphaproteobacteria</taxon>
        <taxon>Sphingomonadales</taxon>
        <taxon>Sphingomonadaceae</taxon>
        <taxon>Sphingobium</taxon>
    </lineage>
</organism>
<name>A0ABV7NKI0_9SPHN</name>
<comment type="caution">
    <text evidence="1">The sequence shown here is derived from an EMBL/GenBank/DDBJ whole genome shotgun (WGS) entry which is preliminary data.</text>
</comment>
<evidence type="ECO:0000313" key="2">
    <source>
        <dbReference type="Proteomes" id="UP001595681"/>
    </source>
</evidence>
<sequence length="237" mass="26640">MPLTRTIGSYVTYPLGHPDQAIDWEDFIVTRNPDGSRTAMSLSRFPGCAIVRHVTQTVDRDFTPRDGFVRLFSDNVYLGSLVRHVSGDTVTSIVLPPDGGPVDESSFPIDRAQEVLGYHPTTAEGWKLMKLDRAVSGVQTIRLLTTSLTWNGGTISHGRKVEMPVEYLGMEDISVAGKIMNCHHYMWRTGDIDGDLEIWTTGEDEIVARMNGYRKGHAYELSRYDVTDFSDEREFGY</sequence>
<dbReference type="Proteomes" id="UP001595681">
    <property type="component" value="Unassembled WGS sequence"/>
</dbReference>
<evidence type="ECO:0000313" key="1">
    <source>
        <dbReference type="EMBL" id="MFC3443693.1"/>
    </source>
</evidence>